<dbReference type="RefSeq" id="WP_166987180.1">
    <property type="nucleotide sequence ID" value="NZ_CP061169.1"/>
</dbReference>
<dbReference type="InterPro" id="IPR002173">
    <property type="entry name" value="Carboh/pur_kinase_PfkB_CS"/>
</dbReference>
<evidence type="ECO:0000313" key="7">
    <source>
        <dbReference type="EMBL" id="QPZ38196.1"/>
    </source>
</evidence>
<dbReference type="InterPro" id="IPR011611">
    <property type="entry name" value="PfkB_dom"/>
</dbReference>
<gene>
    <name evidence="7" type="ORF">HCR76_15635</name>
</gene>
<sequence length="308" mass="31683">MSAVIIGESLVDVTCRADGTVSETPGGGPFNIAVGVSRLAVSTSLLTSIGTDARGHMLVERLRGDGVNGILHGVPETSVARAQVDSNGIASYEFDIDGSFELTPEMQRALDSADAVHTGSIAAHYGAGAATVLEAFTTRRGKSLATYDPNCRPSITPDAQIACRQAESFVAASDMVKASDEDMEWLYPGVPIAEVARRWLMLGANLVVVTRGADGLWGITSGGVEVAVSASSTQLVDTIGAGDSAMAALIVGAIQHGAVGERARMVLSSLTADDLRRMLDEAALAAAITCSRAGANPPTAAELGLQLD</sequence>
<evidence type="ECO:0000313" key="8">
    <source>
        <dbReference type="Proteomes" id="UP000662814"/>
    </source>
</evidence>
<evidence type="ECO:0000256" key="2">
    <source>
        <dbReference type="ARBA" id="ARBA00022679"/>
    </source>
</evidence>
<organism evidence="7 8">
    <name type="scientific">Paramicrobacterium chengjingii</name>
    <dbReference type="NCBI Taxonomy" id="2769067"/>
    <lineage>
        <taxon>Bacteria</taxon>
        <taxon>Bacillati</taxon>
        <taxon>Actinomycetota</taxon>
        <taxon>Actinomycetes</taxon>
        <taxon>Micrococcales</taxon>
        <taxon>Microbacteriaceae</taxon>
        <taxon>Paramicrobacterium</taxon>
    </lineage>
</organism>
<dbReference type="PANTHER" id="PTHR43085:SF1">
    <property type="entry name" value="PSEUDOURIDINE KINASE-RELATED"/>
    <property type="match status" value="1"/>
</dbReference>
<dbReference type="Proteomes" id="UP000662814">
    <property type="component" value="Chromosome"/>
</dbReference>
<evidence type="ECO:0000256" key="3">
    <source>
        <dbReference type="ARBA" id="ARBA00022741"/>
    </source>
</evidence>
<comment type="similarity">
    <text evidence="1">Belongs to the carbohydrate kinase PfkB family.</text>
</comment>
<dbReference type="InterPro" id="IPR050306">
    <property type="entry name" value="PfkB_Carbo_kinase"/>
</dbReference>
<evidence type="ECO:0000259" key="6">
    <source>
        <dbReference type="Pfam" id="PF00294"/>
    </source>
</evidence>
<feature type="domain" description="Carbohydrate kinase PfkB" evidence="6">
    <location>
        <begin position="4"/>
        <end position="298"/>
    </location>
</feature>
<accession>A0ABX6YHF9</accession>
<name>A0ABX6YHF9_9MICO</name>
<dbReference type="CDD" id="cd01167">
    <property type="entry name" value="bac_FRK"/>
    <property type="match status" value="1"/>
</dbReference>
<protein>
    <submittedName>
        <fullName evidence="7">Carbohydrate kinase</fullName>
    </submittedName>
</protein>
<keyword evidence="3" id="KW-0547">Nucleotide-binding</keyword>
<dbReference type="Gene3D" id="3.40.1190.20">
    <property type="match status" value="1"/>
</dbReference>
<evidence type="ECO:0000256" key="1">
    <source>
        <dbReference type="ARBA" id="ARBA00010688"/>
    </source>
</evidence>
<keyword evidence="5" id="KW-0067">ATP-binding</keyword>
<evidence type="ECO:0000256" key="4">
    <source>
        <dbReference type="ARBA" id="ARBA00022777"/>
    </source>
</evidence>
<dbReference type="EMBL" id="CP061169">
    <property type="protein sequence ID" value="QPZ38196.1"/>
    <property type="molecule type" value="Genomic_DNA"/>
</dbReference>
<dbReference type="PROSITE" id="PS00584">
    <property type="entry name" value="PFKB_KINASES_2"/>
    <property type="match status" value="1"/>
</dbReference>
<dbReference type="SUPFAM" id="SSF53613">
    <property type="entry name" value="Ribokinase-like"/>
    <property type="match status" value="1"/>
</dbReference>
<proteinExistence type="inferred from homology"/>
<keyword evidence="4 7" id="KW-0418">Kinase</keyword>
<dbReference type="GO" id="GO:0016301">
    <property type="term" value="F:kinase activity"/>
    <property type="evidence" value="ECO:0007669"/>
    <property type="project" value="UniProtKB-KW"/>
</dbReference>
<reference evidence="7 8" key="1">
    <citation type="submission" date="2020-12" db="EMBL/GenBank/DDBJ databases">
        <title>Microbacterium sp. HY060.</title>
        <authorList>
            <person name="Zhou J."/>
        </authorList>
    </citation>
    <scope>NUCLEOTIDE SEQUENCE [LARGE SCALE GENOMIC DNA]</scope>
    <source>
        <strain evidence="7 8">HY60</strain>
    </source>
</reference>
<keyword evidence="2" id="KW-0808">Transferase</keyword>
<keyword evidence="8" id="KW-1185">Reference proteome</keyword>
<dbReference type="PANTHER" id="PTHR43085">
    <property type="entry name" value="HEXOKINASE FAMILY MEMBER"/>
    <property type="match status" value="1"/>
</dbReference>
<dbReference type="InterPro" id="IPR029056">
    <property type="entry name" value="Ribokinase-like"/>
</dbReference>
<dbReference type="Pfam" id="PF00294">
    <property type="entry name" value="PfkB"/>
    <property type="match status" value="1"/>
</dbReference>
<evidence type="ECO:0000256" key="5">
    <source>
        <dbReference type="ARBA" id="ARBA00022840"/>
    </source>
</evidence>